<feature type="non-terminal residue" evidence="1">
    <location>
        <position position="1"/>
    </location>
</feature>
<proteinExistence type="predicted"/>
<sequence length="58" mass="6321">NPLKDLTCVDLFADAQTVTWAKNWDEVMDELRAGYPDGAKVAVYPDGTMSYLAGTKPA</sequence>
<accession>X0VYX0</accession>
<gene>
    <name evidence="1" type="ORF">S01H1_57052</name>
</gene>
<evidence type="ECO:0000313" key="1">
    <source>
        <dbReference type="EMBL" id="GAG23485.1"/>
    </source>
</evidence>
<dbReference type="AlphaFoldDB" id="X0VYX0"/>
<dbReference type="EMBL" id="BARS01037187">
    <property type="protein sequence ID" value="GAG23485.1"/>
    <property type="molecule type" value="Genomic_DNA"/>
</dbReference>
<name>X0VYX0_9ZZZZ</name>
<protein>
    <submittedName>
        <fullName evidence="1">Uncharacterized protein</fullName>
    </submittedName>
</protein>
<comment type="caution">
    <text evidence="1">The sequence shown here is derived from an EMBL/GenBank/DDBJ whole genome shotgun (WGS) entry which is preliminary data.</text>
</comment>
<organism evidence="1">
    <name type="scientific">marine sediment metagenome</name>
    <dbReference type="NCBI Taxonomy" id="412755"/>
    <lineage>
        <taxon>unclassified sequences</taxon>
        <taxon>metagenomes</taxon>
        <taxon>ecological metagenomes</taxon>
    </lineage>
</organism>
<reference evidence="1" key="1">
    <citation type="journal article" date="2014" name="Front. Microbiol.">
        <title>High frequency of phylogenetically diverse reductive dehalogenase-homologous genes in deep subseafloor sedimentary metagenomes.</title>
        <authorList>
            <person name="Kawai M."/>
            <person name="Futagami T."/>
            <person name="Toyoda A."/>
            <person name="Takaki Y."/>
            <person name="Nishi S."/>
            <person name="Hori S."/>
            <person name="Arai W."/>
            <person name="Tsubouchi T."/>
            <person name="Morono Y."/>
            <person name="Uchiyama I."/>
            <person name="Ito T."/>
            <person name="Fujiyama A."/>
            <person name="Inagaki F."/>
            <person name="Takami H."/>
        </authorList>
    </citation>
    <scope>NUCLEOTIDE SEQUENCE</scope>
    <source>
        <strain evidence="1">Expedition CK06-06</strain>
    </source>
</reference>